<sequence length="497" mass="57046">MQSPVNTRGLATVPPSWRAWPHDTTLPAFSELDIDINSLAQPELVDQALIEWGLKQSNASDKSSTTIDVLHGKGLDARWAYGVDEYELSTIIQAYAENDTVNTIGASEEYFHAYFINTRDGGSGWLPGNFSVRPKIINLLRAAGLSDVLLCAIWNKWAKMGENCFTRRDDQGFLQSFEYIYQNLSGWDGGVGFYQFTRTRLGRTYFCFNYPPRALERLRAYVERKPSLLYRDFFLDALSAQETSQSWQRMINERRLILVDYERRQDRMDNDFDNATRELHTLASSWHIFRQDCEELLGTLDFLLKTHEKYLDTLQGQNPAWEISKTRDSGDSLQAIRNQIYKDSCWAAVYSERTNIRINLLFHLVNHSESLTNTQIASATAKVAEQTQQDSSSMITIAAVTMFFLPGTFVCAILSTTFFDYDDSGVKVGKNWYILPAVTVPLTFTVFAIWLGWQYIRRKWGSQSGHKRDLGTMRKRRLSSIEFDRRSLSPHTLTSSM</sequence>
<evidence type="ECO:0000313" key="2">
    <source>
        <dbReference type="EMBL" id="KAH7139396.1"/>
    </source>
</evidence>
<dbReference type="Proteomes" id="UP000700596">
    <property type="component" value="Unassembled WGS sequence"/>
</dbReference>
<evidence type="ECO:0000313" key="3">
    <source>
        <dbReference type="Proteomes" id="UP000700596"/>
    </source>
</evidence>
<dbReference type="EMBL" id="JAGMWT010000001">
    <property type="protein sequence ID" value="KAH7139396.1"/>
    <property type="molecule type" value="Genomic_DNA"/>
</dbReference>
<keyword evidence="1" id="KW-0812">Transmembrane</keyword>
<dbReference type="AlphaFoldDB" id="A0A9P9J119"/>
<gene>
    <name evidence="2" type="ORF">B0J11DRAFT_42377</name>
</gene>
<protein>
    <submittedName>
        <fullName evidence="2">Uncharacterized protein</fullName>
    </submittedName>
</protein>
<keyword evidence="1" id="KW-1133">Transmembrane helix</keyword>
<feature type="transmembrane region" description="Helical" evidence="1">
    <location>
        <begin position="395"/>
        <end position="419"/>
    </location>
</feature>
<comment type="caution">
    <text evidence="2">The sequence shown here is derived from an EMBL/GenBank/DDBJ whole genome shotgun (WGS) entry which is preliminary data.</text>
</comment>
<reference evidence="2" key="1">
    <citation type="journal article" date="2021" name="Nat. Commun.">
        <title>Genetic determinants of endophytism in the Arabidopsis root mycobiome.</title>
        <authorList>
            <person name="Mesny F."/>
            <person name="Miyauchi S."/>
            <person name="Thiergart T."/>
            <person name="Pickel B."/>
            <person name="Atanasova L."/>
            <person name="Karlsson M."/>
            <person name="Huettel B."/>
            <person name="Barry K.W."/>
            <person name="Haridas S."/>
            <person name="Chen C."/>
            <person name="Bauer D."/>
            <person name="Andreopoulos W."/>
            <person name="Pangilinan J."/>
            <person name="LaButti K."/>
            <person name="Riley R."/>
            <person name="Lipzen A."/>
            <person name="Clum A."/>
            <person name="Drula E."/>
            <person name="Henrissat B."/>
            <person name="Kohler A."/>
            <person name="Grigoriev I.V."/>
            <person name="Martin F.M."/>
            <person name="Hacquard S."/>
        </authorList>
    </citation>
    <scope>NUCLEOTIDE SEQUENCE</scope>
    <source>
        <strain evidence="2">MPI-CAGE-CH-0243</strain>
    </source>
</reference>
<keyword evidence="1" id="KW-0472">Membrane</keyword>
<name>A0A9P9J119_9PLEO</name>
<organism evidence="2 3">
    <name type="scientific">Dendryphion nanum</name>
    <dbReference type="NCBI Taxonomy" id="256645"/>
    <lineage>
        <taxon>Eukaryota</taxon>
        <taxon>Fungi</taxon>
        <taxon>Dikarya</taxon>
        <taxon>Ascomycota</taxon>
        <taxon>Pezizomycotina</taxon>
        <taxon>Dothideomycetes</taxon>
        <taxon>Pleosporomycetidae</taxon>
        <taxon>Pleosporales</taxon>
        <taxon>Torulaceae</taxon>
        <taxon>Dendryphion</taxon>
    </lineage>
</organism>
<dbReference type="Gene3D" id="1.20.58.340">
    <property type="entry name" value="Magnesium transport protein CorA, transmembrane region"/>
    <property type="match status" value="1"/>
</dbReference>
<feature type="transmembrane region" description="Helical" evidence="1">
    <location>
        <begin position="431"/>
        <end position="453"/>
    </location>
</feature>
<dbReference type="OrthoDB" id="5392974at2759"/>
<keyword evidence="3" id="KW-1185">Reference proteome</keyword>
<evidence type="ECO:0000256" key="1">
    <source>
        <dbReference type="SAM" id="Phobius"/>
    </source>
</evidence>
<proteinExistence type="predicted"/>
<accession>A0A9P9J119</accession>